<protein>
    <submittedName>
        <fullName evidence="2">Uncharacterized protein</fullName>
    </submittedName>
</protein>
<sequence length="119" mass="14248">MYTVEKCFTLHSTFKSNNEKLTHICDLIIVTFFVIFYMLTQGSKETLGKRVKYILLKKCYKIFMYKNTWLIVFKRYLRSNFASGMLTNSASYSPFHPAYPLKLKRKELWFWVSKQCPSK</sequence>
<evidence type="ECO:0000313" key="2">
    <source>
        <dbReference type="EMBL" id="JAP40999.1"/>
    </source>
</evidence>
<accession>A0A0X3NM64</accession>
<keyword evidence="1" id="KW-1133">Transmembrane helix</keyword>
<feature type="transmembrane region" description="Helical" evidence="1">
    <location>
        <begin position="21"/>
        <end position="40"/>
    </location>
</feature>
<dbReference type="EMBL" id="GEEE01018365">
    <property type="protein sequence ID" value="JAP44860.1"/>
    <property type="molecule type" value="Transcribed_RNA"/>
</dbReference>
<dbReference type="EMBL" id="GEEE01022226">
    <property type="protein sequence ID" value="JAP40999.1"/>
    <property type="molecule type" value="Transcribed_RNA"/>
</dbReference>
<proteinExistence type="predicted"/>
<dbReference type="AlphaFoldDB" id="A0A0X3NM64"/>
<organism evidence="2">
    <name type="scientific">Schistocephalus solidus</name>
    <name type="common">Tapeworm</name>
    <dbReference type="NCBI Taxonomy" id="70667"/>
    <lineage>
        <taxon>Eukaryota</taxon>
        <taxon>Metazoa</taxon>
        <taxon>Spiralia</taxon>
        <taxon>Lophotrochozoa</taxon>
        <taxon>Platyhelminthes</taxon>
        <taxon>Cestoda</taxon>
        <taxon>Eucestoda</taxon>
        <taxon>Diphyllobothriidea</taxon>
        <taxon>Diphyllobothriidae</taxon>
        <taxon>Schistocephalus</taxon>
    </lineage>
</organism>
<evidence type="ECO:0000256" key="1">
    <source>
        <dbReference type="SAM" id="Phobius"/>
    </source>
</evidence>
<keyword evidence="1" id="KW-0812">Transmembrane</keyword>
<name>A0A0X3NM64_SCHSO</name>
<reference evidence="2" key="1">
    <citation type="submission" date="2016-01" db="EMBL/GenBank/DDBJ databases">
        <title>Reference transcriptome for the parasite Schistocephalus solidus: insights into the molecular evolution of parasitism.</title>
        <authorList>
            <person name="Hebert F.O."/>
            <person name="Grambauer S."/>
            <person name="Barber I."/>
            <person name="Landry C.R."/>
            <person name="Aubin-Horth N."/>
        </authorList>
    </citation>
    <scope>NUCLEOTIDE SEQUENCE</scope>
</reference>
<gene>
    <name evidence="2" type="ORF">TR167565</name>
</gene>
<keyword evidence="1" id="KW-0472">Membrane</keyword>